<dbReference type="EMBL" id="ML976615">
    <property type="protein sequence ID" value="KAF1848625.1"/>
    <property type="molecule type" value="Genomic_DNA"/>
</dbReference>
<dbReference type="PANTHER" id="PTHR42085:SF1">
    <property type="entry name" value="F-BOX DOMAIN-CONTAINING PROTEIN"/>
    <property type="match status" value="1"/>
</dbReference>
<dbReference type="AlphaFoldDB" id="A0A9P4GN49"/>
<comment type="caution">
    <text evidence="1">The sequence shown here is derived from an EMBL/GenBank/DDBJ whole genome shotgun (WGS) entry which is preliminary data.</text>
</comment>
<dbReference type="RefSeq" id="XP_040791188.1">
    <property type="nucleotide sequence ID" value="XM_040938278.1"/>
</dbReference>
<name>A0A9P4GN49_9PLEO</name>
<sequence length="259" mass="28847">MHDSQTPNAHTLTPIALKAMETPEPRCLLFELPRELRDLIYEYALTEVGGLVINGIPTSRLAGGSGYFHAGDNKGAKHDANQLKFVCRLLHSETAGLGLRYNDVTFHGTRHKTGVALFQQFVFYECSKMHLQRIKKVTITYRHVSWAHKYRGPRLETVTKQLGLTRLCTDQFAAYCQANPATEINIRVGKVSHKVSWGDWVVFVMLLHHAHGVTASVDTGPKGPGGIPRNVRIFPASFDEEYYGILKTRSTSTSASGPE</sequence>
<dbReference type="InterPro" id="IPR038883">
    <property type="entry name" value="AN11006-like"/>
</dbReference>
<dbReference type="Proteomes" id="UP000800039">
    <property type="component" value="Unassembled WGS sequence"/>
</dbReference>
<evidence type="ECO:0000313" key="2">
    <source>
        <dbReference type="Proteomes" id="UP000800039"/>
    </source>
</evidence>
<gene>
    <name evidence="1" type="ORF">K460DRAFT_427813</name>
</gene>
<reference evidence="1" key="1">
    <citation type="submission" date="2020-01" db="EMBL/GenBank/DDBJ databases">
        <authorList>
            <consortium name="DOE Joint Genome Institute"/>
            <person name="Haridas S."/>
            <person name="Albert R."/>
            <person name="Binder M."/>
            <person name="Bloem J."/>
            <person name="Labutti K."/>
            <person name="Salamov A."/>
            <person name="Andreopoulos B."/>
            <person name="Baker S.E."/>
            <person name="Barry K."/>
            <person name="Bills G."/>
            <person name="Bluhm B.H."/>
            <person name="Cannon C."/>
            <person name="Castanera R."/>
            <person name="Culley D.E."/>
            <person name="Daum C."/>
            <person name="Ezra D."/>
            <person name="Gonzalez J.B."/>
            <person name="Henrissat B."/>
            <person name="Kuo A."/>
            <person name="Liang C."/>
            <person name="Lipzen A."/>
            <person name="Lutzoni F."/>
            <person name="Magnuson J."/>
            <person name="Mondo S."/>
            <person name="Nolan M."/>
            <person name="Ohm R."/>
            <person name="Pangilinan J."/>
            <person name="Park H.-J."/>
            <person name="Ramirez L."/>
            <person name="Alfaro M."/>
            <person name="Sun H."/>
            <person name="Tritt A."/>
            <person name="Yoshinaga Y."/>
            <person name="Zwiers L.-H."/>
            <person name="Turgeon B.G."/>
            <person name="Goodwin S.B."/>
            <person name="Spatafora J.W."/>
            <person name="Crous P.W."/>
            <person name="Grigoriev I.V."/>
        </authorList>
    </citation>
    <scope>NUCLEOTIDE SEQUENCE</scope>
    <source>
        <strain evidence="1">CBS 394.84</strain>
    </source>
</reference>
<proteinExistence type="predicted"/>
<keyword evidence="2" id="KW-1185">Reference proteome</keyword>
<dbReference type="PANTHER" id="PTHR42085">
    <property type="entry name" value="F-BOX DOMAIN-CONTAINING PROTEIN"/>
    <property type="match status" value="1"/>
</dbReference>
<accession>A0A9P4GN49</accession>
<dbReference type="OrthoDB" id="3800235at2759"/>
<evidence type="ECO:0000313" key="1">
    <source>
        <dbReference type="EMBL" id="KAF1848625.1"/>
    </source>
</evidence>
<organism evidence="1 2">
    <name type="scientific">Cucurbitaria berberidis CBS 394.84</name>
    <dbReference type="NCBI Taxonomy" id="1168544"/>
    <lineage>
        <taxon>Eukaryota</taxon>
        <taxon>Fungi</taxon>
        <taxon>Dikarya</taxon>
        <taxon>Ascomycota</taxon>
        <taxon>Pezizomycotina</taxon>
        <taxon>Dothideomycetes</taxon>
        <taxon>Pleosporomycetidae</taxon>
        <taxon>Pleosporales</taxon>
        <taxon>Pleosporineae</taxon>
        <taxon>Cucurbitariaceae</taxon>
        <taxon>Cucurbitaria</taxon>
    </lineage>
</organism>
<dbReference type="GeneID" id="63855532"/>
<protein>
    <submittedName>
        <fullName evidence="1">Uncharacterized protein</fullName>
    </submittedName>
</protein>